<dbReference type="InterPro" id="IPR029044">
    <property type="entry name" value="Nucleotide-diphossugar_trans"/>
</dbReference>
<keyword evidence="2" id="KW-0808">Transferase</keyword>
<name>A0A6L8T911_9FIRM</name>
<dbReference type="InterPro" id="IPR008441">
    <property type="entry name" value="AfumC-like_glycosyl_Trfase"/>
</dbReference>
<dbReference type="EMBL" id="WWVQ01000086">
    <property type="protein sequence ID" value="MZL35308.1"/>
    <property type="molecule type" value="Genomic_DNA"/>
</dbReference>
<dbReference type="Pfam" id="PF00535">
    <property type="entry name" value="Glycos_transf_2"/>
    <property type="match status" value="1"/>
</dbReference>
<evidence type="ECO:0000259" key="1">
    <source>
        <dbReference type="Pfam" id="PF00535"/>
    </source>
</evidence>
<dbReference type="Proteomes" id="UP000477285">
    <property type="component" value="Unassembled WGS sequence"/>
</dbReference>
<dbReference type="Pfam" id="PF05704">
    <property type="entry name" value="Caps_synth"/>
    <property type="match status" value="1"/>
</dbReference>
<accession>A0A6L8T911</accession>
<dbReference type="AlphaFoldDB" id="A0A6L8T911"/>
<comment type="caution">
    <text evidence="2">The sequence shown here is derived from an EMBL/GenBank/DDBJ whole genome shotgun (WGS) entry which is preliminary data.</text>
</comment>
<dbReference type="Gene3D" id="3.90.550.10">
    <property type="entry name" value="Spore Coat Polysaccharide Biosynthesis Protein SpsA, Chain A"/>
    <property type="match status" value="1"/>
</dbReference>
<dbReference type="SUPFAM" id="SSF53448">
    <property type="entry name" value="Nucleotide-diphospho-sugar transferases"/>
    <property type="match status" value="2"/>
</dbReference>
<dbReference type="InterPro" id="IPR001173">
    <property type="entry name" value="Glyco_trans_2-like"/>
</dbReference>
<reference evidence="2 3" key="1">
    <citation type="journal article" date="2019" name="Nat. Med.">
        <title>A library of human gut bacterial isolates paired with longitudinal multiomics data enables mechanistic microbiome research.</title>
        <authorList>
            <person name="Poyet M."/>
            <person name="Groussin M."/>
            <person name="Gibbons S.M."/>
            <person name="Avila-Pacheco J."/>
            <person name="Jiang X."/>
            <person name="Kearney S.M."/>
            <person name="Perrotta A.R."/>
            <person name="Berdy B."/>
            <person name="Zhao S."/>
            <person name="Lieberman T.D."/>
            <person name="Swanson P.K."/>
            <person name="Smith M."/>
            <person name="Roesemann S."/>
            <person name="Alexander J.E."/>
            <person name="Rich S.A."/>
            <person name="Livny J."/>
            <person name="Vlamakis H."/>
            <person name="Clish C."/>
            <person name="Bullock K."/>
            <person name="Deik A."/>
            <person name="Scott J."/>
            <person name="Pierce K.A."/>
            <person name="Xavier R.J."/>
            <person name="Alm E.J."/>
        </authorList>
    </citation>
    <scope>NUCLEOTIDE SEQUENCE [LARGE SCALE GENOMIC DNA]</scope>
    <source>
        <strain evidence="2 3">BIOML-A1</strain>
    </source>
</reference>
<dbReference type="InterPro" id="IPR050834">
    <property type="entry name" value="Glycosyltransf_2"/>
</dbReference>
<dbReference type="CDD" id="cd00761">
    <property type="entry name" value="Glyco_tranf_GTA_type"/>
    <property type="match status" value="1"/>
</dbReference>
<dbReference type="GO" id="GO:0016757">
    <property type="term" value="F:glycosyltransferase activity"/>
    <property type="evidence" value="ECO:0007669"/>
    <property type="project" value="InterPro"/>
</dbReference>
<organism evidence="2 3">
    <name type="scientific">Blautia wexlerae</name>
    <dbReference type="NCBI Taxonomy" id="418240"/>
    <lineage>
        <taxon>Bacteria</taxon>
        <taxon>Bacillati</taxon>
        <taxon>Bacillota</taxon>
        <taxon>Clostridia</taxon>
        <taxon>Lachnospirales</taxon>
        <taxon>Lachnospiraceae</taxon>
        <taxon>Blautia</taxon>
    </lineage>
</organism>
<evidence type="ECO:0000313" key="2">
    <source>
        <dbReference type="EMBL" id="MZL35308.1"/>
    </source>
</evidence>
<gene>
    <name evidence="2" type="ORF">GT728_19545</name>
</gene>
<sequence length="663" mass="75950">MESKENMRNIKLVSVVVPVYNQEKYLDTSVPSILNQTYPDVEVVLVDDGSTDKSGTMCDEYAKLNDNVQVIHQKNGGLGAAVVTGVLHAQGQYVCFVDPDDNIGPHFVESFMREMTEQYDFIAMGFFQNDNGIYKACPLAGDAVYAGKEIDGLKKSFLYDFQNLKVSNRVYISRWHKLYRSDCARAVCTDYAKCGRLMLGEDSIFTYLALKYSKKIRVIRCSNSYYYNISNQGSMMHSADVERYLARCAETFNAFVAILQGDGQDLIQAYALYYFLVDALIRRVRNGDLSGKEELRTIYFDPIYNKAFKELVAASNSQSDKLKLKGRTSKTYPLYETLVNTRDDLKRAYRGSKTAVKNTLFYLDKARAKGFKQAGKLTNFHILRQSAFVDMNEQLPKIESDVLPIIKPYIGKSTDLDKCPIKKNVFVFWWDGFENASNIVQKCLQSVRKAFDGCTIVEITKHNFEDYTDIHPQILKAYRAGDISVQTFSDILRFNLLKNNGGAWIDSTIYFDGRFDIFKGLESKSYDSVDYAATSDFLSYKGEVCSWSGFFVASRKNGMLVTVMDTIFREYFLKHKKYPIYFFIDAAYMVCKLYGMDDNVLNKVSKYAGNMYALYRLLDEEYNADLAAEILRLPQKLAWNYVPNKSNDKTFYSEIIGKSNYER</sequence>
<dbReference type="Gene3D" id="3.90.550.20">
    <property type="match status" value="1"/>
</dbReference>
<dbReference type="RefSeq" id="WP_161234364.1">
    <property type="nucleotide sequence ID" value="NZ_JAAINE010000073.1"/>
</dbReference>
<protein>
    <submittedName>
        <fullName evidence="2">Glycosyltransferase</fullName>
    </submittedName>
</protein>
<dbReference type="PANTHER" id="PTHR43685">
    <property type="entry name" value="GLYCOSYLTRANSFERASE"/>
    <property type="match status" value="1"/>
</dbReference>
<evidence type="ECO:0000313" key="3">
    <source>
        <dbReference type="Proteomes" id="UP000477285"/>
    </source>
</evidence>
<feature type="domain" description="Glycosyltransferase 2-like" evidence="1">
    <location>
        <begin position="14"/>
        <end position="131"/>
    </location>
</feature>
<dbReference type="PANTHER" id="PTHR43685:SF2">
    <property type="entry name" value="GLYCOSYLTRANSFERASE 2-LIKE DOMAIN-CONTAINING PROTEIN"/>
    <property type="match status" value="1"/>
</dbReference>
<proteinExistence type="predicted"/>